<evidence type="ECO:0000313" key="2">
    <source>
        <dbReference type="Proteomes" id="UP000635665"/>
    </source>
</evidence>
<dbReference type="RefSeq" id="WP_193709700.1">
    <property type="nucleotide sequence ID" value="NZ_JAEHNY010000002.1"/>
</dbReference>
<reference evidence="1 2" key="1">
    <citation type="submission" date="2020-12" db="EMBL/GenBank/DDBJ databases">
        <title>Salegentibacter orientalis sp. nov., isolated from costal sediment.</title>
        <authorList>
            <person name="Lian F.-B."/>
        </authorList>
    </citation>
    <scope>NUCLEOTIDE SEQUENCE [LARGE SCALE GENOMIC DNA]</scope>
    <source>
        <strain evidence="1 2">F60176</strain>
    </source>
</reference>
<keyword evidence="2" id="KW-1185">Reference proteome</keyword>
<proteinExistence type="predicted"/>
<organism evidence="1 2">
    <name type="scientific">Salegentibacter maritimus</name>
    <dbReference type="NCBI Taxonomy" id="2794347"/>
    <lineage>
        <taxon>Bacteria</taxon>
        <taxon>Pseudomonadati</taxon>
        <taxon>Bacteroidota</taxon>
        <taxon>Flavobacteriia</taxon>
        <taxon>Flavobacteriales</taxon>
        <taxon>Flavobacteriaceae</taxon>
        <taxon>Salegentibacter</taxon>
    </lineage>
</organism>
<dbReference type="EMBL" id="JAEHNY010000002">
    <property type="protein sequence ID" value="MBI6119049.1"/>
    <property type="molecule type" value="Genomic_DNA"/>
</dbReference>
<gene>
    <name evidence="1" type="ORF">I6U50_03330</name>
</gene>
<sequence length="50" mass="5992">MRKLYTKKQSKKDELKNLEPSKETIQFLLSYSKNLRIVDFQGIKFESILN</sequence>
<evidence type="ECO:0000313" key="1">
    <source>
        <dbReference type="EMBL" id="MBI6119049.1"/>
    </source>
</evidence>
<comment type="caution">
    <text evidence="1">The sequence shown here is derived from an EMBL/GenBank/DDBJ whole genome shotgun (WGS) entry which is preliminary data.</text>
</comment>
<name>A0ABS0TG76_9FLAO</name>
<dbReference type="Proteomes" id="UP000635665">
    <property type="component" value="Unassembled WGS sequence"/>
</dbReference>
<accession>A0ABS0TG76</accession>
<protein>
    <submittedName>
        <fullName evidence="1">Uncharacterized protein</fullName>
    </submittedName>
</protein>